<keyword evidence="2" id="KW-1185">Reference proteome</keyword>
<name>A0ABW5XUN4_9SPHI</name>
<dbReference type="EMBL" id="JBHUON010000031">
    <property type="protein sequence ID" value="MFD2866660.1"/>
    <property type="molecule type" value="Genomic_DNA"/>
</dbReference>
<accession>A0ABW5XUN4</accession>
<gene>
    <name evidence="1" type="ORF">ACFSYC_18330</name>
</gene>
<dbReference type="Proteomes" id="UP001597601">
    <property type="component" value="Unassembled WGS sequence"/>
</dbReference>
<organism evidence="1 2">
    <name type="scientific">Mucilaginibacter antarcticus</name>
    <dbReference type="NCBI Taxonomy" id="1855725"/>
    <lineage>
        <taxon>Bacteria</taxon>
        <taxon>Pseudomonadati</taxon>
        <taxon>Bacteroidota</taxon>
        <taxon>Sphingobacteriia</taxon>
        <taxon>Sphingobacteriales</taxon>
        <taxon>Sphingobacteriaceae</taxon>
        <taxon>Mucilaginibacter</taxon>
    </lineage>
</organism>
<dbReference type="RefSeq" id="WP_377130301.1">
    <property type="nucleotide sequence ID" value="NZ_JBHUHN010000001.1"/>
</dbReference>
<protein>
    <submittedName>
        <fullName evidence="1">DUF2490 domain-containing protein</fullName>
    </submittedName>
</protein>
<evidence type="ECO:0000313" key="2">
    <source>
        <dbReference type="Proteomes" id="UP001597601"/>
    </source>
</evidence>
<dbReference type="Pfam" id="PF10677">
    <property type="entry name" value="DUF2490"/>
    <property type="match status" value="1"/>
</dbReference>
<evidence type="ECO:0000313" key="1">
    <source>
        <dbReference type="EMBL" id="MFD2866660.1"/>
    </source>
</evidence>
<reference evidence="2" key="1">
    <citation type="journal article" date="2019" name="Int. J. Syst. Evol. Microbiol.">
        <title>The Global Catalogue of Microorganisms (GCM) 10K type strain sequencing project: providing services to taxonomists for standard genome sequencing and annotation.</title>
        <authorList>
            <consortium name="The Broad Institute Genomics Platform"/>
            <consortium name="The Broad Institute Genome Sequencing Center for Infectious Disease"/>
            <person name="Wu L."/>
            <person name="Ma J."/>
        </authorList>
    </citation>
    <scope>NUCLEOTIDE SEQUENCE [LARGE SCALE GENOMIC DNA]</scope>
    <source>
        <strain evidence="2">KCTC 52232</strain>
    </source>
</reference>
<comment type="caution">
    <text evidence="1">The sequence shown here is derived from an EMBL/GenBank/DDBJ whole genome shotgun (WGS) entry which is preliminary data.</text>
</comment>
<proteinExistence type="predicted"/>
<sequence>MHAFYINFIRIAILSLILLTGYSKTAVAQTNEFSGWAAWFHIQRLSKHWGVSFDGQFRSAHHADYLKNVLLRPNINYYFGNKSATVGYAYVSAAGRNAAAEKTLRHENRLFEQFIVTQKAGANTAITHRFRLEQRFLGSTATQPDIFSQRVRYFVRGVIPFNNEATFTNGAFMALQNEAFVNVQNKTQINNHFFDQNRAYVALGYRFSKRIDLEAGYLNQYIQQTSAHVINHVAQIALYTRFGQ</sequence>
<dbReference type="InterPro" id="IPR019619">
    <property type="entry name" value="DUF2490"/>
</dbReference>